<evidence type="ECO:0000313" key="3">
    <source>
        <dbReference type="Proteomes" id="UP000014113"/>
    </source>
</evidence>
<name>S0KK94_9ENTE</name>
<evidence type="ECO:0000259" key="1">
    <source>
        <dbReference type="Pfam" id="PF03413"/>
    </source>
</evidence>
<dbReference type="InterPro" id="IPR025711">
    <property type="entry name" value="PepSY"/>
</dbReference>
<accession>S0KK94</accession>
<dbReference type="STRING" id="1121865.OMW_01838"/>
<dbReference type="OrthoDB" id="2989832at2"/>
<comment type="caution">
    <text evidence="2">The sequence shown here is derived from an EMBL/GenBank/DDBJ whole genome shotgun (WGS) entry which is preliminary data.</text>
</comment>
<protein>
    <recommendedName>
        <fullName evidence="1">PepSY domain-containing protein</fullName>
    </recommendedName>
</protein>
<dbReference type="eggNOG" id="COG5584">
    <property type="taxonomic scope" value="Bacteria"/>
</dbReference>
<keyword evidence="3" id="KW-1185">Reference proteome</keyword>
<dbReference type="Pfam" id="PF03413">
    <property type="entry name" value="PepSY"/>
    <property type="match status" value="1"/>
</dbReference>
<reference evidence="2 3" key="1">
    <citation type="submission" date="2013-03" db="EMBL/GenBank/DDBJ databases">
        <title>The Genome Sequence of Enterococcus columbae ATCC_51263 (PacBio/Illumina hybrid assembly).</title>
        <authorList>
            <consortium name="The Broad Institute Genomics Platform"/>
            <consortium name="The Broad Institute Genome Sequencing Center for Infectious Disease"/>
            <person name="Earl A."/>
            <person name="Russ C."/>
            <person name="Gilmore M."/>
            <person name="Surin D."/>
            <person name="Walker B."/>
            <person name="Young S."/>
            <person name="Zeng Q."/>
            <person name="Gargeya S."/>
            <person name="Fitzgerald M."/>
            <person name="Haas B."/>
            <person name="Abouelleil A."/>
            <person name="Allen A.W."/>
            <person name="Alvarado L."/>
            <person name="Arachchi H.M."/>
            <person name="Berlin A.M."/>
            <person name="Chapman S.B."/>
            <person name="Gainer-Dewar J."/>
            <person name="Goldberg J."/>
            <person name="Griggs A."/>
            <person name="Gujja S."/>
            <person name="Hansen M."/>
            <person name="Howarth C."/>
            <person name="Imamovic A."/>
            <person name="Ireland A."/>
            <person name="Larimer J."/>
            <person name="McCowan C."/>
            <person name="Murphy C."/>
            <person name="Pearson M."/>
            <person name="Poon T.W."/>
            <person name="Priest M."/>
            <person name="Roberts A."/>
            <person name="Saif S."/>
            <person name="Shea T."/>
            <person name="Sisk P."/>
            <person name="Sykes S."/>
            <person name="Wortman J."/>
            <person name="Nusbaum C."/>
            <person name="Birren B."/>
        </authorList>
    </citation>
    <scope>NUCLEOTIDE SEQUENCE [LARGE SCALE GENOMIC DNA]</scope>
    <source>
        <strain evidence="2 3">ATCC 51263</strain>
    </source>
</reference>
<organism evidence="2 3">
    <name type="scientific">Enterococcus columbae DSM 7374 = ATCC 51263</name>
    <dbReference type="NCBI Taxonomy" id="1121865"/>
    <lineage>
        <taxon>Bacteria</taxon>
        <taxon>Bacillati</taxon>
        <taxon>Bacillota</taxon>
        <taxon>Bacilli</taxon>
        <taxon>Lactobacillales</taxon>
        <taxon>Enterococcaceae</taxon>
        <taxon>Enterococcus</taxon>
    </lineage>
</organism>
<feature type="domain" description="PepSY" evidence="1">
    <location>
        <begin position="44"/>
        <end position="107"/>
    </location>
</feature>
<dbReference type="PATRIC" id="fig|1121865.3.peg.1781"/>
<dbReference type="RefSeq" id="WP_016183947.1">
    <property type="nucleotide sequence ID" value="NZ_JXKI01000003.1"/>
</dbReference>
<dbReference type="EMBL" id="ASWJ01000006">
    <property type="protein sequence ID" value="EOW84034.1"/>
    <property type="molecule type" value="Genomic_DNA"/>
</dbReference>
<dbReference type="AlphaFoldDB" id="S0KK94"/>
<evidence type="ECO:0000313" key="2">
    <source>
        <dbReference type="EMBL" id="EOW84034.1"/>
    </source>
</evidence>
<gene>
    <name evidence="2" type="ORF">I568_01481</name>
</gene>
<dbReference type="Proteomes" id="UP000014113">
    <property type="component" value="Unassembled WGS sequence"/>
</dbReference>
<sequence length="111" mass="12453">MIRLKKNSTFKNGLFLGIGLGLASGILSASLKQKEQALHADKILEKVKKAFLKEGPIEGGWIQYEKQPFQKFAFKTDSYLGGINRYEDNEIVTYEFLADANTGAILELNRL</sequence>
<proteinExistence type="predicted"/>